<accession>K8ENU3</accession>
<name>K8ENU3_9CHLO</name>
<dbReference type="SUPFAM" id="SSF82919">
    <property type="entry name" value="Zn-finger domain of Sec23/24"/>
    <property type="match status" value="1"/>
</dbReference>
<dbReference type="RefSeq" id="XP_007515231.1">
    <property type="nucleotide sequence ID" value="XM_007515169.1"/>
</dbReference>
<dbReference type="Proteomes" id="UP000198341">
    <property type="component" value="Chromosome 1"/>
</dbReference>
<evidence type="ECO:0000313" key="3">
    <source>
        <dbReference type="EMBL" id="CCO14110.1"/>
    </source>
</evidence>
<dbReference type="GO" id="GO:0070971">
    <property type="term" value="C:endoplasmic reticulum exit site"/>
    <property type="evidence" value="ECO:0007669"/>
    <property type="project" value="TreeGrafter"/>
</dbReference>
<dbReference type="Gene3D" id="2.60.40.1670">
    <property type="entry name" value="beta-sandwich domain of Sec23/24"/>
    <property type="match status" value="2"/>
</dbReference>
<dbReference type="Gene3D" id="2.30.30.380">
    <property type="entry name" value="Zn-finger domain of Sec23/24"/>
    <property type="match status" value="1"/>
</dbReference>
<dbReference type="GO" id="GO:0090110">
    <property type="term" value="P:COPII-coated vesicle cargo loading"/>
    <property type="evidence" value="ECO:0007669"/>
    <property type="project" value="TreeGrafter"/>
</dbReference>
<dbReference type="EMBL" id="FO082278">
    <property type="protein sequence ID" value="CCO14110.1"/>
    <property type="molecule type" value="Genomic_DNA"/>
</dbReference>
<dbReference type="InterPro" id="IPR050550">
    <property type="entry name" value="SEC23_SEC24_subfamily"/>
</dbReference>
<dbReference type="GO" id="GO:0006886">
    <property type="term" value="P:intracellular protein transport"/>
    <property type="evidence" value="ECO:0007669"/>
    <property type="project" value="InterPro"/>
</dbReference>
<dbReference type="InterPro" id="IPR036465">
    <property type="entry name" value="vWFA_dom_sf"/>
</dbReference>
<protein>
    <recommendedName>
        <fullName evidence="2">Zinc finger Sec23/Sec24-type domain-containing protein</fullName>
    </recommendedName>
</protein>
<dbReference type="GO" id="GO:0000149">
    <property type="term" value="F:SNARE binding"/>
    <property type="evidence" value="ECO:0007669"/>
    <property type="project" value="TreeGrafter"/>
</dbReference>
<dbReference type="GO" id="GO:0008270">
    <property type="term" value="F:zinc ion binding"/>
    <property type="evidence" value="ECO:0007669"/>
    <property type="project" value="InterPro"/>
</dbReference>
<gene>
    <name evidence="3" type="ORF">Bathy01g04870</name>
</gene>
<dbReference type="Pfam" id="PF04810">
    <property type="entry name" value="zf-Sec23_Sec24"/>
    <property type="match status" value="1"/>
</dbReference>
<dbReference type="AlphaFoldDB" id="K8ENU3"/>
<reference evidence="3 4" key="1">
    <citation type="submission" date="2011-10" db="EMBL/GenBank/DDBJ databases">
        <authorList>
            <person name="Genoscope - CEA"/>
        </authorList>
    </citation>
    <scope>NUCLEOTIDE SEQUENCE [LARGE SCALE GENOMIC DNA]</scope>
    <source>
        <strain evidence="3 4">RCC 1105</strain>
    </source>
</reference>
<dbReference type="PANTHER" id="PTHR13803">
    <property type="entry name" value="SEC24-RELATED PROTEIN"/>
    <property type="match status" value="1"/>
</dbReference>
<feature type="region of interest" description="Disordered" evidence="1">
    <location>
        <begin position="290"/>
        <end position="313"/>
    </location>
</feature>
<sequence>MNGISNKKIFSWTVDRLPRDAGQKKASGVPFGVFVSPFGEMKKRRTTETTTTETTETLGKKKREAAGKIARCESCFGYVNAFCMFDEDGFNCALCGHETKWKNERERERYKRVSRYINGRNEDDPRAKKYLERLPELREEHNEFIVAAERVKARTSTSGPTRVILIDTTEGGSALEIAKSSAMAALEAVSAENGGQTDATFAIMTFDGGLTAYDVVGRNKVRVDDIDELRRDEVLMSFEKVMQMRRVFARVDKYKEDMLAAIDSISSSNSGGESNTALNGLGVKMAKLSTSANGEVEEDPENGSATKTNTRGETLTVSKRYQKKRAFGPALSLVLDLLGAMEDEITEDAFKMMESEDINIRNGVDVLNLNGMNDDGDAVAIGNGDDDFNEFEENEKKREEEPFEFDGARVLCFLSGMPNAGTGSIYSDNDEINTLLNDYLSEMSADLRAKATDALFMKEKKESASKRRNDDDTNAFFFYEHCGRRASVNNVCIDTILCSKPSVFCGLHAISPISSISGGIVLRNDEESDAGDISSFLPSEIFKLLQNVDGRTARDCAIRLRTSSEYIVANAYGDSFREDKKYKGLYHVARMEKADAFAFDFDFSSKIGFGDEDDLSVAENSPPILQMAFEYTVTEYDDASTSYYWRRRIRRVCTCAKKVARTPREVRDFAKDDAVFSLLCRKVFHIMKLDGLFESRLLVIDWLTALISKLAKISGDTYVDAKFEKKHNKEVFCRCANAFSPTRLVYTLLISKNSPLVLMAYDGMNNENQPDLRSLNLFLCKDRLVGADLIDFLLNGCVCGGSKSSTDRNVEEAQDEKKMYYGYEGFLSFVERISSEEFLSL</sequence>
<dbReference type="KEGG" id="bpg:Bathy01g04870"/>
<dbReference type="GeneID" id="19018222"/>
<dbReference type="GO" id="GO:0030127">
    <property type="term" value="C:COPII vesicle coat"/>
    <property type="evidence" value="ECO:0007669"/>
    <property type="project" value="InterPro"/>
</dbReference>
<evidence type="ECO:0000259" key="2">
    <source>
        <dbReference type="Pfam" id="PF04810"/>
    </source>
</evidence>
<feature type="domain" description="Zinc finger Sec23/Sec24-type" evidence="2">
    <location>
        <begin position="69"/>
        <end position="100"/>
    </location>
</feature>
<keyword evidence="4" id="KW-1185">Reference proteome</keyword>
<organism evidence="3 4">
    <name type="scientific">Bathycoccus prasinos</name>
    <dbReference type="NCBI Taxonomy" id="41875"/>
    <lineage>
        <taxon>Eukaryota</taxon>
        <taxon>Viridiplantae</taxon>
        <taxon>Chlorophyta</taxon>
        <taxon>Mamiellophyceae</taxon>
        <taxon>Mamiellales</taxon>
        <taxon>Bathycoccaceae</taxon>
        <taxon>Bathycoccus</taxon>
    </lineage>
</organism>
<dbReference type="OrthoDB" id="49016at2759"/>
<dbReference type="PANTHER" id="PTHR13803:SF17">
    <property type="entry name" value="PROTEIN TRANSPORT PROTEIN SEC24"/>
    <property type="match status" value="1"/>
</dbReference>
<evidence type="ECO:0000256" key="1">
    <source>
        <dbReference type="SAM" id="MobiDB-lite"/>
    </source>
</evidence>
<dbReference type="SUPFAM" id="SSF81995">
    <property type="entry name" value="beta-sandwich domain of Sec23/24"/>
    <property type="match status" value="1"/>
</dbReference>
<dbReference type="eggNOG" id="KOG1985">
    <property type="taxonomic scope" value="Eukaryota"/>
</dbReference>
<dbReference type="InterPro" id="IPR006895">
    <property type="entry name" value="Znf_Sec23_Sec24"/>
</dbReference>
<dbReference type="Gene3D" id="3.40.50.410">
    <property type="entry name" value="von Willebrand factor, type A domain"/>
    <property type="match status" value="2"/>
</dbReference>
<proteinExistence type="predicted"/>
<dbReference type="InterPro" id="IPR036174">
    <property type="entry name" value="Znf_Sec23_Sec24_sf"/>
</dbReference>
<evidence type="ECO:0000313" key="4">
    <source>
        <dbReference type="Proteomes" id="UP000198341"/>
    </source>
</evidence>
<dbReference type="STRING" id="41875.K8ENU3"/>
<feature type="compositionally biased region" description="Polar residues" evidence="1">
    <location>
        <begin position="303"/>
        <end position="313"/>
    </location>
</feature>